<dbReference type="PROSITE" id="PS00356">
    <property type="entry name" value="HTH_LACI_1"/>
    <property type="match status" value="1"/>
</dbReference>
<evidence type="ECO:0000313" key="6">
    <source>
        <dbReference type="Proteomes" id="UP000272528"/>
    </source>
</evidence>
<dbReference type="InterPro" id="IPR000843">
    <property type="entry name" value="HTH_LacI"/>
</dbReference>
<keyword evidence="1" id="KW-0805">Transcription regulation</keyword>
<dbReference type="SMART" id="SM00354">
    <property type="entry name" value="HTH_LACI"/>
    <property type="match status" value="1"/>
</dbReference>
<protein>
    <submittedName>
        <fullName evidence="5">LacI family transcriptional regulator</fullName>
    </submittedName>
</protein>
<dbReference type="PROSITE" id="PS50932">
    <property type="entry name" value="HTH_LACI_2"/>
    <property type="match status" value="1"/>
</dbReference>
<gene>
    <name evidence="5" type="ORF">EJC50_10135</name>
</gene>
<keyword evidence="3" id="KW-0804">Transcription</keyword>
<evidence type="ECO:0000256" key="3">
    <source>
        <dbReference type="ARBA" id="ARBA00023163"/>
    </source>
</evidence>
<organism evidence="5 6">
    <name type="scientific">Paenibacillus albus</name>
    <dbReference type="NCBI Taxonomy" id="2495582"/>
    <lineage>
        <taxon>Bacteria</taxon>
        <taxon>Bacillati</taxon>
        <taxon>Bacillota</taxon>
        <taxon>Bacilli</taxon>
        <taxon>Bacillales</taxon>
        <taxon>Paenibacillaceae</taxon>
        <taxon>Paenibacillus</taxon>
    </lineage>
</organism>
<keyword evidence="6" id="KW-1185">Reference proteome</keyword>
<dbReference type="CDD" id="cd06267">
    <property type="entry name" value="PBP1_LacI_sugar_binding-like"/>
    <property type="match status" value="1"/>
</dbReference>
<dbReference type="Proteomes" id="UP000272528">
    <property type="component" value="Chromosome"/>
</dbReference>
<dbReference type="PANTHER" id="PTHR30146">
    <property type="entry name" value="LACI-RELATED TRANSCRIPTIONAL REPRESSOR"/>
    <property type="match status" value="1"/>
</dbReference>
<dbReference type="SUPFAM" id="SSF47413">
    <property type="entry name" value="lambda repressor-like DNA-binding domains"/>
    <property type="match status" value="1"/>
</dbReference>
<dbReference type="KEGG" id="palb:EJC50_10135"/>
<evidence type="ECO:0000256" key="2">
    <source>
        <dbReference type="ARBA" id="ARBA00023125"/>
    </source>
</evidence>
<proteinExistence type="predicted"/>
<keyword evidence="2" id="KW-0238">DNA-binding</keyword>
<dbReference type="CDD" id="cd01392">
    <property type="entry name" value="HTH_LacI"/>
    <property type="match status" value="1"/>
</dbReference>
<dbReference type="Pfam" id="PF13377">
    <property type="entry name" value="Peripla_BP_3"/>
    <property type="match status" value="1"/>
</dbReference>
<evidence type="ECO:0000259" key="4">
    <source>
        <dbReference type="PROSITE" id="PS50932"/>
    </source>
</evidence>
<dbReference type="Gene3D" id="1.10.260.40">
    <property type="entry name" value="lambda repressor-like DNA-binding domains"/>
    <property type="match status" value="1"/>
</dbReference>
<dbReference type="Pfam" id="PF00356">
    <property type="entry name" value="LacI"/>
    <property type="match status" value="1"/>
</dbReference>
<dbReference type="PANTHER" id="PTHR30146:SF109">
    <property type="entry name" value="HTH-TYPE TRANSCRIPTIONAL REGULATOR GALS"/>
    <property type="match status" value="1"/>
</dbReference>
<dbReference type="Gene3D" id="3.40.50.2300">
    <property type="match status" value="2"/>
</dbReference>
<dbReference type="GO" id="GO:0003700">
    <property type="term" value="F:DNA-binding transcription factor activity"/>
    <property type="evidence" value="ECO:0007669"/>
    <property type="project" value="TreeGrafter"/>
</dbReference>
<sequence>MMTMTTIHDVAKKAGVSIAAVSYALNNKKSIGKEKKELILQIAEEMGYVPNSLAKGLLKGKTNIIGLIGTDIKDPYLATLTFQLEKYARASGLFLLLGNTGSDREHEQEIIKQFVSKNVDAILLFPGMYEQGSYQQIVNYLRKVKTPLICLDRDLPGVKTNYVIPDLEEGEYAAARYLIENGHKRLLYLGGDTLHITTQQRHQGFKRAMDEFGLSLSDSNFVNCGYSFEEGYEAVSALIRSGASLPTALLTTNDSVALGAYKALRQNSIRVPEDVSLIGYDDIALPTIDALPLTTVKIPLEEMARLAIDATNQLLSGGNMTLQYIVKPELIVRESVKAIELKL</sequence>
<dbReference type="SUPFAM" id="SSF53822">
    <property type="entry name" value="Periplasmic binding protein-like I"/>
    <property type="match status" value="1"/>
</dbReference>
<accession>A0A3S9A2I5</accession>
<name>A0A3S9A2I5_9BACL</name>
<evidence type="ECO:0000256" key="1">
    <source>
        <dbReference type="ARBA" id="ARBA00023015"/>
    </source>
</evidence>
<dbReference type="InterPro" id="IPR010982">
    <property type="entry name" value="Lambda_DNA-bd_dom_sf"/>
</dbReference>
<feature type="domain" description="HTH lacI-type" evidence="4">
    <location>
        <begin position="5"/>
        <end position="59"/>
    </location>
</feature>
<dbReference type="EMBL" id="CP034437">
    <property type="protein sequence ID" value="AZN39970.1"/>
    <property type="molecule type" value="Genomic_DNA"/>
</dbReference>
<dbReference type="AlphaFoldDB" id="A0A3S9A2I5"/>
<reference evidence="6" key="1">
    <citation type="submission" date="2018-12" db="EMBL/GenBank/DDBJ databases">
        <title>Genome sequence of Peanibacillus sp.</title>
        <authorList>
            <person name="Subramani G."/>
            <person name="Srinivasan S."/>
            <person name="Kim M.K."/>
        </authorList>
    </citation>
    <scope>NUCLEOTIDE SEQUENCE [LARGE SCALE GENOMIC DNA]</scope>
    <source>
        <strain evidence="6">18JY67-1</strain>
    </source>
</reference>
<evidence type="ECO:0000313" key="5">
    <source>
        <dbReference type="EMBL" id="AZN39970.1"/>
    </source>
</evidence>
<dbReference type="InterPro" id="IPR046335">
    <property type="entry name" value="LacI/GalR-like_sensor"/>
</dbReference>
<dbReference type="InterPro" id="IPR028082">
    <property type="entry name" value="Peripla_BP_I"/>
</dbReference>
<dbReference type="OrthoDB" id="9775106at2"/>
<dbReference type="GO" id="GO:0000976">
    <property type="term" value="F:transcription cis-regulatory region binding"/>
    <property type="evidence" value="ECO:0007669"/>
    <property type="project" value="TreeGrafter"/>
</dbReference>